<dbReference type="Gene3D" id="6.10.110.10">
    <property type="match status" value="1"/>
</dbReference>
<keyword evidence="5 6" id="KW-0472">Membrane</keyword>
<name>A0A9P9AVM1_9HYPO</name>
<keyword evidence="4 6" id="KW-1133">Transmembrane helix</keyword>
<accession>A0A9P9AVM1</accession>
<sequence>MDHLQSVLFCCPSQDDAPQRAVEYHEKQEIITDQPVPYSDDAADQFIEILRTAHKCGPELQDRLNQVVSTTGWSDKLAEQILKGITKVVEEGKKMDSAMSEAMEKAVALAQEFAIEHPYYTALIAAGTLIAVAILAMMAPGWIMEALGFALKGPRSRSFAARWMSEIARKYGNVSKGSLYAYLQRMGMILKK</sequence>
<evidence type="ECO:0000256" key="1">
    <source>
        <dbReference type="ARBA" id="ARBA00004141"/>
    </source>
</evidence>
<dbReference type="Proteomes" id="UP000777438">
    <property type="component" value="Unassembled WGS sequence"/>
</dbReference>
<evidence type="ECO:0000256" key="3">
    <source>
        <dbReference type="ARBA" id="ARBA00022692"/>
    </source>
</evidence>
<keyword evidence="3 6" id="KW-0812">Transmembrane</keyword>
<comment type="similarity">
    <text evidence="2">Belongs to the IFI6/IFI27 family.</text>
</comment>
<dbReference type="AlphaFoldDB" id="A0A9P9AVM1"/>
<dbReference type="InterPro" id="IPR038213">
    <property type="entry name" value="IFI6/IFI27-like_sf"/>
</dbReference>
<organism evidence="7 8">
    <name type="scientific">Thelonectria olida</name>
    <dbReference type="NCBI Taxonomy" id="1576542"/>
    <lineage>
        <taxon>Eukaryota</taxon>
        <taxon>Fungi</taxon>
        <taxon>Dikarya</taxon>
        <taxon>Ascomycota</taxon>
        <taxon>Pezizomycotina</taxon>
        <taxon>Sordariomycetes</taxon>
        <taxon>Hypocreomycetidae</taxon>
        <taxon>Hypocreales</taxon>
        <taxon>Nectriaceae</taxon>
        <taxon>Thelonectria</taxon>
    </lineage>
</organism>
<gene>
    <name evidence="7" type="ORF">B0T10DRAFT_557116</name>
</gene>
<dbReference type="Pfam" id="PF06140">
    <property type="entry name" value="Ifi-6-16"/>
    <property type="match status" value="1"/>
</dbReference>
<comment type="subcellular location">
    <subcellularLocation>
        <location evidence="1">Membrane</location>
        <topology evidence="1">Multi-pass membrane protein</topology>
    </subcellularLocation>
</comment>
<evidence type="ECO:0000313" key="8">
    <source>
        <dbReference type="Proteomes" id="UP000777438"/>
    </source>
</evidence>
<evidence type="ECO:0000256" key="2">
    <source>
        <dbReference type="ARBA" id="ARBA00007262"/>
    </source>
</evidence>
<evidence type="ECO:0000256" key="6">
    <source>
        <dbReference type="SAM" id="Phobius"/>
    </source>
</evidence>
<dbReference type="EMBL" id="JAGPYM010000003">
    <property type="protein sequence ID" value="KAH6897293.1"/>
    <property type="molecule type" value="Genomic_DNA"/>
</dbReference>
<evidence type="ECO:0000256" key="4">
    <source>
        <dbReference type="ARBA" id="ARBA00022989"/>
    </source>
</evidence>
<comment type="caution">
    <text evidence="7">The sequence shown here is derived from an EMBL/GenBank/DDBJ whole genome shotgun (WGS) entry which is preliminary data.</text>
</comment>
<reference evidence="7 8" key="1">
    <citation type="journal article" date="2021" name="Nat. Commun.">
        <title>Genetic determinants of endophytism in the Arabidopsis root mycobiome.</title>
        <authorList>
            <person name="Mesny F."/>
            <person name="Miyauchi S."/>
            <person name="Thiergart T."/>
            <person name="Pickel B."/>
            <person name="Atanasova L."/>
            <person name="Karlsson M."/>
            <person name="Huettel B."/>
            <person name="Barry K.W."/>
            <person name="Haridas S."/>
            <person name="Chen C."/>
            <person name="Bauer D."/>
            <person name="Andreopoulos W."/>
            <person name="Pangilinan J."/>
            <person name="LaButti K."/>
            <person name="Riley R."/>
            <person name="Lipzen A."/>
            <person name="Clum A."/>
            <person name="Drula E."/>
            <person name="Henrissat B."/>
            <person name="Kohler A."/>
            <person name="Grigoriev I.V."/>
            <person name="Martin F.M."/>
            <person name="Hacquard S."/>
        </authorList>
    </citation>
    <scope>NUCLEOTIDE SEQUENCE [LARGE SCALE GENOMIC DNA]</scope>
    <source>
        <strain evidence="7 8">MPI-CAGE-CH-0241</strain>
    </source>
</reference>
<evidence type="ECO:0000256" key="5">
    <source>
        <dbReference type="ARBA" id="ARBA00023136"/>
    </source>
</evidence>
<keyword evidence="8" id="KW-1185">Reference proteome</keyword>
<evidence type="ECO:0000313" key="7">
    <source>
        <dbReference type="EMBL" id="KAH6897293.1"/>
    </source>
</evidence>
<protein>
    <submittedName>
        <fullName evidence="7">Uncharacterized protein</fullName>
    </submittedName>
</protein>
<dbReference type="OrthoDB" id="440424at2759"/>
<dbReference type="InterPro" id="IPR009311">
    <property type="entry name" value="IFI6/IFI27-like"/>
</dbReference>
<feature type="transmembrane region" description="Helical" evidence="6">
    <location>
        <begin position="119"/>
        <end position="143"/>
    </location>
</feature>
<dbReference type="GO" id="GO:0016020">
    <property type="term" value="C:membrane"/>
    <property type="evidence" value="ECO:0007669"/>
    <property type="project" value="UniProtKB-SubCell"/>
</dbReference>
<proteinExistence type="inferred from homology"/>